<reference evidence="1" key="1">
    <citation type="submission" date="2022-08" db="EMBL/GenBank/DDBJ databases">
        <title>Molecular epidemiological analysis of five strains of VanD-type vancomycin-resistant Enterococcus faecalis.</title>
        <authorList>
            <person name="Mimura K."/>
            <person name="Hashimoto Y."/>
            <person name="Tomita H."/>
        </authorList>
    </citation>
    <scope>NUCLEOTIDE SEQUENCE</scope>
    <source>
        <strain evidence="1">SVR2332</strain>
    </source>
</reference>
<dbReference type="Proteomes" id="UP001317613">
    <property type="component" value="Chromosome"/>
</dbReference>
<dbReference type="EMBL" id="AP026729">
    <property type="protein sequence ID" value="BDQ62313.1"/>
    <property type="molecule type" value="Genomic_DNA"/>
</dbReference>
<accession>A0AC59HRL0</accession>
<name>A0AC59HRL0_ENTFL</name>
<protein>
    <submittedName>
        <fullName evidence="1">Uncharacterized protein</fullName>
    </submittedName>
</protein>
<proteinExistence type="predicted"/>
<sequence>MIAIGDPASVPAGQYAEEGLKALGAWSYVEKHASFGTNVTEVLEWVANASAEAGLVYATDAANQFKSSDCCGHA</sequence>
<evidence type="ECO:0000313" key="1">
    <source>
        <dbReference type="EMBL" id="BDQ62313.1"/>
    </source>
</evidence>
<organism evidence="1 2">
    <name type="scientific">Enterococcus faecalis</name>
    <name type="common">Streptococcus faecalis</name>
    <dbReference type="NCBI Taxonomy" id="1351"/>
    <lineage>
        <taxon>Bacteria</taxon>
        <taxon>Bacillati</taxon>
        <taxon>Bacillota</taxon>
        <taxon>Bacilli</taxon>
        <taxon>Lactobacillales</taxon>
        <taxon>Enterococcaceae</taxon>
        <taxon>Enterococcus</taxon>
    </lineage>
</organism>
<gene>
    <name evidence="1" type="ORF">EfsSVR2332_23910</name>
</gene>
<evidence type="ECO:0000313" key="2">
    <source>
        <dbReference type="Proteomes" id="UP001317613"/>
    </source>
</evidence>